<reference evidence="2 3" key="1">
    <citation type="submission" date="2014-04" db="EMBL/GenBank/DDBJ databases">
        <title>Evolutionary Origins and Diversification of the Mycorrhizal Mutualists.</title>
        <authorList>
            <consortium name="DOE Joint Genome Institute"/>
            <consortium name="Mycorrhizal Genomics Consortium"/>
            <person name="Kohler A."/>
            <person name="Kuo A."/>
            <person name="Nagy L.G."/>
            <person name="Floudas D."/>
            <person name="Copeland A."/>
            <person name="Barry K.W."/>
            <person name="Cichocki N."/>
            <person name="Veneault-Fourrey C."/>
            <person name="LaButti K."/>
            <person name="Lindquist E.A."/>
            <person name="Lipzen A."/>
            <person name="Lundell T."/>
            <person name="Morin E."/>
            <person name="Murat C."/>
            <person name="Riley R."/>
            <person name="Ohm R."/>
            <person name="Sun H."/>
            <person name="Tunlid A."/>
            <person name="Henrissat B."/>
            <person name="Grigoriev I.V."/>
            <person name="Hibbett D.S."/>
            <person name="Martin F."/>
        </authorList>
    </citation>
    <scope>NUCLEOTIDE SEQUENCE [LARGE SCALE GENOMIC DNA]</scope>
    <source>
        <strain evidence="2 3">MD-312</strain>
    </source>
</reference>
<accession>A0A0C9VXV4</accession>
<evidence type="ECO:0008006" key="4">
    <source>
        <dbReference type="Google" id="ProtNLM"/>
    </source>
</evidence>
<protein>
    <recommendedName>
        <fullName evidence="4">Arrestin-like N-terminal domain-containing protein</fullName>
    </recommendedName>
</protein>
<gene>
    <name evidence="2" type="ORF">HYDPIDRAFT_134871</name>
</gene>
<proteinExistence type="predicted"/>
<evidence type="ECO:0000256" key="1">
    <source>
        <dbReference type="SAM" id="SignalP"/>
    </source>
</evidence>
<keyword evidence="3" id="KW-1185">Reference proteome</keyword>
<sequence>MLLRSRSMLLPLSTLAISLGVGSAQLVVEQTPDLGILPTSCRVGAWVRAPDLVPGEIIEGDARIKLEGECPDVESYSLGLRFKERVFWKIRNPDAPLPTQPKPLESNATSRNLVPALDLWNVDQDIWRRAFTKELWDLHEEERLGFEIKWPLSIERHTGTPRVFVQNFSVLVPYTNYPPGLDFRHGGFGSALGGKNVLNAEFIYEYFSEIQWSNGTRQEIPAGITAFTPLIPDVFPGDAILDVPLPNRDLEQSQVDLLRSNYSAKVRLPDMVQAAQGSTVNVNVTVLRSGYTNRTDKPFSICLRHSSESTPAFVDPHVKSLPHEMLHRRSLQLSALVPERDYRDFVHTGCTPVEFPALAQGGADTGVIAITSSSPVSVAVQIDNHAPISFMSYYQRSGGRLTLDLCVKRDSSEPLTDRELRRKPLQPNYDEDDYDWLPFTEDMHTVSNNLRGNISISIQPHPVLDSLLPSQQQAPVHYLSDTGNARTPIFVDPKMVNELRALTTEERDTMAPIAHPRISLAAEGEEVVERYFGRKSIIYVGETWAKKVLPSLPGRSKGSQVHSNDVEHALVVQA</sequence>
<organism evidence="2 3">
    <name type="scientific">Hydnomerulius pinastri MD-312</name>
    <dbReference type="NCBI Taxonomy" id="994086"/>
    <lineage>
        <taxon>Eukaryota</taxon>
        <taxon>Fungi</taxon>
        <taxon>Dikarya</taxon>
        <taxon>Basidiomycota</taxon>
        <taxon>Agaricomycotina</taxon>
        <taxon>Agaricomycetes</taxon>
        <taxon>Agaricomycetidae</taxon>
        <taxon>Boletales</taxon>
        <taxon>Boletales incertae sedis</taxon>
        <taxon>Leucogyrophana</taxon>
    </lineage>
</organism>
<dbReference type="AlphaFoldDB" id="A0A0C9VXV4"/>
<name>A0A0C9VXV4_9AGAM</name>
<dbReference type="HOGENOM" id="CLU_518806_0_0_1"/>
<feature type="signal peptide" evidence="1">
    <location>
        <begin position="1"/>
        <end position="24"/>
    </location>
</feature>
<keyword evidence="1" id="KW-0732">Signal</keyword>
<dbReference type="Proteomes" id="UP000053820">
    <property type="component" value="Unassembled WGS sequence"/>
</dbReference>
<feature type="chain" id="PRO_5002205654" description="Arrestin-like N-terminal domain-containing protein" evidence="1">
    <location>
        <begin position="25"/>
        <end position="574"/>
    </location>
</feature>
<evidence type="ECO:0000313" key="3">
    <source>
        <dbReference type="Proteomes" id="UP000053820"/>
    </source>
</evidence>
<evidence type="ECO:0000313" key="2">
    <source>
        <dbReference type="EMBL" id="KIJ63105.1"/>
    </source>
</evidence>
<dbReference type="OrthoDB" id="2590241at2759"/>
<dbReference type="EMBL" id="KN839852">
    <property type="protein sequence ID" value="KIJ63105.1"/>
    <property type="molecule type" value="Genomic_DNA"/>
</dbReference>